<evidence type="ECO:0000313" key="6">
    <source>
        <dbReference type="Proteomes" id="UP000266188"/>
    </source>
</evidence>
<evidence type="ECO:0000256" key="3">
    <source>
        <dbReference type="ARBA" id="ARBA00023002"/>
    </source>
</evidence>
<dbReference type="PANTHER" id="PTHR43008:SF9">
    <property type="entry name" value="OXIDOREDUCTASE"/>
    <property type="match status" value="1"/>
</dbReference>
<keyword evidence="3" id="KW-0560">Oxidoreductase</keyword>
<reference evidence="6" key="1">
    <citation type="submission" date="2017-02" db="EMBL/GenBank/DDBJ databases">
        <authorList>
            <person name="Tafer H."/>
            <person name="Lopandic K."/>
        </authorList>
    </citation>
    <scope>NUCLEOTIDE SEQUENCE [LARGE SCALE GENOMIC DNA]</scope>
    <source>
        <strain evidence="6">CBS 366.77</strain>
    </source>
</reference>
<comment type="caution">
    <text evidence="5">The sequence shown here is derived from an EMBL/GenBank/DDBJ whole genome shotgun (WGS) entry which is preliminary data.</text>
</comment>
<feature type="region of interest" description="Disordered" evidence="4">
    <location>
        <begin position="1"/>
        <end position="23"/>
    </location>
</feature>
<dbReference type="Pfam" id="PF13561">
    <property type="entry name" value="adh_short_C2"/>
    <property type="match status" value="1"/>
</dbReference>
<dbReference type="SUPFAM" id="SSF51735">
    <property type="entry name" value="NAD(P)-binding Rossmann-fold domains"/>
    <property type="match status" value="1"/>
</dbReference>
<gene>
    <name evidence="5" type="ORF">PHISCL_06824</name>
</gene>
<evidence type="ECO:0000256" key="4">
    <source>
        <dbReference type="SAM" id="MobiDB-lite"/>
    </source>
</evidence>
<organism evidence="5 6">
    <name type="scientific">Aspergillus sclerotialis</name>
    <dbReference type="NCBI Taxonomy" id="2070753"/>
    <lineage>
        <taxon>Eukaryota</taxon>
        <taxon>Fungi</taxon>
        <taxon>Dikarya</taxon>
        <taxon>Ascomycota</taxon>
        <taxon>Pezizomycotina</taxon>
        <taxon>Eurotiomycetes</taxon>
        <taxon>Eurotiomycetidae</taxon>
        <taxon>Eurotiales</taxon>
        <taxon>Aspergillaceae</taxon>
        <taxon>Aspergillus</taxon>
        <taxon>Aspergillus subgen. Polypaecilum</taxon>
    </lineage>
</organism>
<dbReference type="AlphaFoldDB" id="A0A3A2ZES2"/>
<keyword evidence="6" id="KW-1185">Reference proteome</keyword>
<dbReference type="Gene3D" id="3.40.50.720">
    <property type="entry name" value="NAD(P)-binding Rossmann-like Domain"/>
    <property type="match status" value="1"/>
</dbReference>
<dbReference type="GO" id="GO:0016616">
    <property type="term" value="F:oxidoreductase activity, acting on the CH-OH group of donors, NAD or NADP as acceptor"/>
    <property type="evidence" value="ECO:0007669"/>
    <property type="project" value="UniProtKB-ARBA"/>
</dbReference>
<evidence type="ECO:0000256" key="1">
    <source>
        <dbReference type="ARBA" id="ARBA00006484"/>
    </source>
</evidence>
<dbReference type="Proteomes" id="UP000266188">
    <property type="component" value="Unassembled WGS sequence"/>
</dbReference>
<evidence type="ECO:0000256" key="2">
    <source>
        <dbReference type="ARBA" id="ARBA00022857"/>
    </source>
</evidence>
<keyword evidence="2" id="KW-0521">NADP</keyword>
<proteinExistence type="inferred from homology"/>
<dbReference type="GO" id="GO:0050664">
    <property type="term" value="F:oxidoreductase activity, acting on NAD(P)H, oxygen as acceptor"/>
    <property type="evidence" value="ECO:0007669"/>
    <property type="project" value="TreeGrafter"/>
</dbReference>
<dbReference type="FunFam" id="3.40.50.720:FF:000245">
    <property type="entry name" value="Short chain dehydrogenase, putative"/>
    <property type="match status" value="1"/>
</dbReference>
<dbReference type="PROSITE" id="PS00061">
    <property type="entry name" value="ADH_SHORT"/>
    <property type="match status" value="1"/>
</dbReference>
<sequence>MAPAITDTRAPSPASQVQETHSVPSSLSLSGKTIVVTGGGRGLGIALAHGVVESGAHVVCLDILEAPTEPGWSTLLKLCKEYNTTASFRRCDITNESDVANTLTTIAKEAEDRGAPFSGIVACAGIQQKVPGLEYDSADFDRILRVNVTGTFITAKWAARLMAESKRGGSIVLVASMSGQIANRGLTCSAYNSSKAAVHQMCRSLAQEWGQYGIRINTVSPGYVLTDMTNALLETEPEVYQKFMAGALLGRLGEPEDFKAPTVFLLSRGSSYVTGIDLRVDGGHCAAA</sequence>
<dbReference type="OrthoDB" id="1669814at2759"/>
<protein>
    <recommendedName>
        <fullName evidence="7">Short chain dehydrogenase</fullName>
    </recommendedName>
</protein>
<dbReference type="PANTHER" id="PTHR43008">
    <property type="entry name" value="BENZIL REDUCTASE"/>
    <property type="match status" value="1"/>
</dbReference>
<dbReference type="GO" id="GO:0044550">
    <property type="term" value="P:secondary metabolite biosynthetic process"/>
    <property type="evidence" value="ECO:0007669"/>
    <property type="project" value="UniProtKB-ARBA"/>
</dbReference>
<feature type="compositionally biased region" description="Polar residues" evidence="4">
    <location>
        <begin position="13"/>
        <end position="23"/>
    </location>
</feature>
<dbReference type="InterPro" id="IPR002347">
    <property type="entry name" value="SDR_fam"/>
</dbReference>
<dbReference type="InterPro" id="IPR020904">
    <property type="entry name" value="Sc_DH/Rdtase_CS"/>
</dbReference>
<dbReference type="PRINTS" id="PR00081">
    <property type="entry name" value="GDHRDH"/>
</dbReference>
<dbReference type="InterPro" id="IPR036291">
    <property type="entry name" value="NAD(P)-bd_dom_sf"/>
</dbReference>
<dbReference type="STRING" id="2070753.A0A3A2ZES2"/>
<evidence type="ECO:0008006" key="7">
    <source>
        <dbReference type="Google" id="ProtNLM"/>
    </source>
</evidence>
<dbReference type="EMBL" id="MVGC01000273">
    <property type="protein sequence ID" value="RJE20833.1"/>
    <property type="molecule type" value="Genomic_DNA"/>
</dbReference>
<accession>A0A3A2ZES2</accession>
<evidence type="ECO:0000313" key="5">
    <source>
        <dbReference type="EMBL" id="RJE20833.1"/>
    </source>
</evidence>
<comment type="similarity">
    <text evidence="1">Belongs to the short-chain dehydrogenases/reductases (SDR) family.</text>
</comment>
<name>A0A3A2ZES2_9EURO</name>